<dbReference type="GO" id="GO:0009401">
    <property type="term" value="P:phosphoenolpyruvate-dependent sugar phosphotransferase system"/>
    <property type="evidence" value="ECO:0007669"/>
    <property type="project" value="TreeGrafter"/>
</dbReference>
<dbReference type="Proteomes" id="UP001297422">
    <property type="component" value="Unassembled WGS sequence"/>
</dbReference>
<dbReference type="GO" id="GO:0015771">
    <property type="term" value="P:trehalose transport"/>
    <property type="evidence" value="ECO:0007669"/>
    <property type="project" value="TreeGrafter"/>
</dbReference>
<keyword evidence="1" id="KW-0812">Transmembrane</keyword>
<dbReference type="EMBL" id="JAJBNC010000524">
    <property type="protein sequence ID" value="MCB5496216.1"/>
    <property type="molecule type" value="Genomic_DNA"/>
</dbReference>
<sequence length="63" mass="6712">MPMIGPMVAGGIIKGILIICVTLGWMTKTDGNYLTLYAAADALLYFMPIIVGFSAGKVFKCNP</sequence>
<keyword evidence="1" id="KW-0472">Membrane</keyword>
<dbReference type="GO" id="GO:0005886">
    <property type="term" value="C:plasma membrane"/>
    <property type="evidence" value="ECO:0007669"/>
    <property type="project" value="TreeGrafter"/>
</dbReference>
<dbReference type="InterPro" id="IPR050558">
    <property type="entry name" value="PTS_Sugar-Specific_Components"/>
</dbReference>
<gene>
    <name evidence="2" type="ORF">LIQ10_21285</name>
</gene>
<proteinExistence type="predicted"/>
<dbReference type="GO" id="GO:0090589">
    <property type="term" value="F:protein-phosphocysteine-trehalose phosphotransferase system transporter activity"/>
    <property type="evidence" value="ECO:0007669"/>
    <property type="project" value="TreeGrafter"/>
</dbReference>
<name>A0AAJ1B3C8_MEDGN</name>
<organism evidence="2 3">
    <name type="scientific">Mediterraneibacter gnavus</name>
    <name type="common">Ruminococcus gnavus</name>
    <dbReference type="NCBI Taxonomy" id="33038"/>
    <lineage>
        <taxon>Bacteria</taxon>
        <taxon>Bacillati</taxon>
        <taxon>Bacillota</taxon>
        <taxon>Clostridia</taxon>
        <taxon>Lachnospirales</taxon>
        <taxon>Lachnospiraceae</taxon>
        <taxon>Mediterraneibacter</taxon>
    </lineage>
</organism>
<dbReference type="PANTHER" id="PTHR30175:SF1">
    <property type="entry name" value="PTS SYSTEM ARBUTIN-, CELLOBIOSE-, AND SALICIN-SPECIFIC EIIBC COMPONENT-RELATED"/>
    <property type="match status" value="1"/>
</dbReference>
<feature type="non-terminal residue" evidence="2">
    <location>
        <position position="63"/>
    </location>
</feature>
<keyword evidence="1" id="KW-1133">Transmembrane helix</keyword>
<accession>A0AAJ1B3C8</accession>
<feature type="transmembrane region" description="Helical" evidence="1">
    <location>
        <begin position="33"/>
        <end position="55"/>
    </location>
</feature>
<evidence type="ECO:0000313" key="3">
    <source>
        <dbReference type="Proteomes" id="UP001297422"/>
    </source>
</evidence>
<evidence type="ECO:0000256" key="1">
    <source>
        <dbReference type="SAM" id="Phobius"/>
    </source>
</evidence>
<protein>
    <submittedName>
        <fullName evidence="2">PTS beta-glucoside EIIBCA subunit BglP</fullName>
    </submittedName>
</protein>
<feature type="transmembrane region" description="Helical" evidence="1">
    <location>
        <begin position="7"/>
        <end position="27"/>
    </location>
</feature>
<comment type="caution">
    <text evidence="2">The sequence shown here is derived from an EMBL/GenBank/DDBJ whole genome shotgun (WGS) entry which is preliminary data.</text>
</comment>
<dbReference type="AlphaFoldDB" id="A0AAJ1B3C8"/>
<dbReference type="PANTHER" id="PTHR30175">
    <property type="entry name" value="PHOSPHOTRANSFERASE SYSTEM TRANSPORT PROTEIN"/>
    <property type="match status" value="1"/>
</dbReference>
<evidence type="ECO:0000313" key="2">
    <source>
        <dbReference type="EMBL" id="MCB5496216.1"/>
    </source>
</evidence>
<reference evidence="2" key="1">
    <citation type="submission" date="2021-10" db="EMBL/GenBank/DDBJ databases">
        <title>Collection of gut derived symbiotic bacterial strains cultured from healthy donors.</title>
        <authorList>
            <person name="Lin H."/>
            <person name="Littmann E."/>
            <person name="Claire K."/>
            <person name="Pamer E."/>
        </authorList>
    </citation>
    <scope>NUCLEOTIDE SEQUENCE</scope>
    <source>
        <strain evidence="2">MSK.23.4</strain>
    </source>
</reference>